<evidence type="ECO:0000313" key="2">
    <source>
        <dbReference type="Proteomes" id="UP001345219"/>
    </source>
</evidence>
<comment type="caution">
    <text evidence="1">The sequence shown here is derived from an EMBL/GenBank/DDBJ whole genome shotgun (WGS) entry which is preliminary data.</text>
</comment>
<proteinExistence type="predicted"/>
<evidence type="ECO:0000313" key="1">
    <source>
        <dbReference type="EMBL" id="KAK4773577.1"/>
    </source>
</evidence>
<protein>
    <submittedName>
        <fullName evidence="1">Uncharacterized protein</fullName>
    </submittedName>
</protein>
<dbReference type="Proteomes" id="UP001345219">
    <property type="component" value="Chromosome 22"/>
</dbReference>
<dbReference type="AlphaFoldDB" id="A0AAN7KUB3"/>
<organism evidence="1 2">
    <name type="scientific">Trapa incisa</name>
    <dbReference type="NCBI Taxonomy" id="236973"/>
    <lineage>
        <taxon>Eukaryota</taxon>
        <taxon>Viridiplantae</taxon>
        <taxon>Streptophyta</taxon>
        <taxon>Embryophyta</taxon>
        <taxon>Tracheophyta</taxon>
        <taxon>Spermatophyta</taxon>
        <taxon>Magnoliopsida</taxon>
        <taxon>eudicotyledons</taxon>
        <taxon>Gunneridae</taxon>
        <taxon>Pentapetalae</taxon>
        <taxon>rosids</taxon>
        <taxon>malvids</taxon>
        <taxon>Myrtales</taxon>
        <taxon>Lythraceae</taxon>
        <taxon>Trapa</taxon>
    </lineage>
</organism>
<accession>A0AAN7KUB3</accession>
<gene>
    <name evidence="1" type="ORF">SAY87_028596</name>
</gene>
<keyword evidence="2" id="KW-1185">Reference proteome</keyword>
<name>A0AAN7KUB3_9MYRT</name>
<reference evidence="1 2" key="1">
    <citation type="journal article" date="2023" name="Hortic Res">
        <title>Pangenome of water caltrop reveals structural variations and asymmetric subgenome divergence after allopolyploidization.</title>
        <authorList>
            <person name="Zhang X."/>
            <person name="Chen Y."/>
            <person name="Wang L."/>
            <person name="Yuan Y."/>
            <person name="Fang M."/>
            <person name="Shi L."/>
            <person name="Lu R."/>
            <person name="Comes H.P."/>
            <person name="Ma Y."/>
            <person name="Chen Y."/>
            <person name="Huang G."/>
            <person name="Zhou Y."/>
            <person name="Zheng Z."/>
            <person name="Qiu Y."/>
        </authorList>
    </citation>
    <scope>NUCLEOTIDE SEQUENCE [LARGE SCALE GENOMIC DNA]</scope>
    <source>
        <tissue evidence="1">Roots</tissue>
    </source>
</reference>
<sequence length="197" mass="21734">MGNLFLEMMKVGVGVGVEGEESRKVEVSPLAGVVGVMICDGPYDVAVGVEEVVDTCDGGGRAHDLVVVVAEESYKRRWVLLTEEVVEGSYRGLQSLPTEYMLKLDKWYMSTGNPSSGLLAPNELFAAYLDQVSGHWHSKRNQCYIKPGISCMKVDLHPVVLSSEFAYVLPSSPIHYKKLQPALCIVTEWLTSRLLLQ</sequence>
<dbReference type="EMBL" id="JAXIOK010000004">
    <property type="protein sequence ID" value="KAK4773577.1"/>
    <property type="molecule type" value="Genomic_DNA"/>
</dbReference>